<dbReference type="EnsemblMetazoa" id="CLYHEMT019115.1">
    <property type="protein sequence ID" value="CLYHEMP019115.1"/>
    <property type="gene ID" value="CLYHEMG019115"/>
</dbReference>
<accession>A0A7M5X8P4</accession>
<keyword evidence="8" id="KW-0418">Kinase</keyword>
<evidence type="ECO:0000256" key="5">
    <source>
        <dbReference type="ARBA" id="ARBA00022553"/>
    </source>
</evidence>
<comment type="cofactor">
    <cofactor evidence="1">
        <name>Mg(2+)</name>
        <dbReference type="ChEBI" id="CHEBI:18420"/>
    </cofactor>
</comment>
<evidence type="ECO:0000256" key="13">
    <source>
        <dbReference type="ARBA" id="ARBA00079859"/>
    </source>
</evidence>
<evidence type="ECO:0000256" key="10">
    <source>
        <dbReference type="ARBA" id="ARBA00023306"/>
    </source>
</evidence>
<dbReference type="InterPro" id="IPR045267">
    <property type="entry name" value="CDK11/PITSLRE_STKc"/>
</dbReference>
<dbReference type="PROSITE" id="PS00108">
    <property type="entry name" value="PROTEIN_KINASE_ST"/>
    <property type="match status" value="1"/>
</dbReference>
<evidence type="ECO:0000256" key="8">
    <source>
        <dbReference type="ARBA" id="ARBA00022777"/>
    </source>
</evidence>
<organism evidence="16 17">
    <name type="scientific">Clytia hemisphaerica</name>
    <dbReference type="NCBI Taxonomy" id="252671"/>
    <lineage>
        <taxon>Eukaryota</taxon>
        <taxon>Metazoa</taxon>
        <taxon>Cnidaria</taxon>
        <taxon>Hydrozoa</taxon>
        <taxon>Hydroidolina</taxon>
        <taxon>Leptothecata</taxon>
        <taxon>Obeliida</taxon>
        <taxon>Clytiidae</taxon>
        <taxon>Clytia</taxon>
    </lineage>
</organism>
<dbReference type="EC" id="2.7.11.22" evidence="3"/>
<dbReference type="GO" id="GO:0007346">
    <property type="term" value="P:regulation of mitotic cell cycle"/>
    <property type="evidence" value="ECO:0007669"/>
    <property type="project" value="TreeGrafter"/>
</dbReference>
<evidence type="ECO:0000313" key="17">
    <source>
        <dbReference type="Proteomes" id="UP000594262"/>
    </source>
</evidence>
<dbReference type="Pfam" id="PF00069">
    <property type="entry name" value="Pkinase"/>
    <property type="match status" value="1"/>
</dbReference>
<dbReference type="FunFam" id="1.10.510.10:FF:000124">
    <property type="entry name" value="cyclin-dependent kinase 11B isoform X1"/>
    <property type="match status" value="1"/>
</dbReference>
<evidence type="ECO:0000256" key="4">
    <source>
        <dbReference type="ARBA" id="ARBA00022527"/>
    </source>
</evidence>
<dbReference type="Proteomes" id="UP000594262">
    <property type="component" value="Unplaced"/>
</dbReference>
<evidence type="ECO:0000259" key="15">
    <source>
        <dbReference type="PROSITE" id="PS50011"/>
    </source>
</evidence>
<dbReference type="InterPro" id="IPR008271">
    <property type="entry name" value="Ser/Thr_kinase_AS"/>
</dbReference>
<feature type="region of interest" description="Disordered" evidence="14">
    <location>
        <begin position="188"/>
        <end position="508"/>
    </location>
</feature>
<evidence type="ECO:0000256" key="3">
    <source>
        <dbReference type="ARBA" id="ARBA00012425"/>
    </source>
</evidence>
<evidence type="ECO:0000256" key="11">
    <source>
        <dbReference type="ARBA" id="ARBA00047811"/>
    </source>
</evidence>
<evidence type="ECO:0000256" key="6">
    <source>
        <dbReference type="ARBA" id="ARBA00022679"/>
    </source>
</evidence>
<dbReference type="GO" id="GO:0005524">
    <property type="term" value="F:ATP binding"/>
    <property type="evidence" value="ECO:0007669"/>
    <property type="project" value="UniProtKB-KW"/>
</dbReference>
<proteinExistence type="inferred from homology"/>
<keyword evidence="9" id="KW-0067">ATP-binding</keyword>
<dbReference type="InterPro" id="IPR011009">
    <property type="entry name" value="Kinase-like_dom_sf"/>
</dbReference>
<dbReference type="Gene3D" id="3.30.200.20">
    <property type="entry name" value="Phosphorylase Kinase, domain 1"/>
    <property type="match status" value="1"/>
</dbReference>
<dbReference type="PANTHER" id="PTHR24056">
    <property type="entry name" value="CELL DIVISION PROTEIN KINASE"/>
    <property type="match status" value="1"/>
</dbReference>
<dbReference type="GO" id="GO:0005634">
    <property type="term" value="C:nucleus"/>
    <property type="evidence" value="ECO:0007669"/>
    <property type="project" value="TreeGrafter"/>
</dbReference>
<dbReference type="PROSITE" id="PS50011">
    <property type="entry name" value="PROTEIN_KINASE_DOM"/>
    <property type="match status" value="1"/>
</dbReference>
<comment type="similarity">
    <text evidence="2">Belongs to the protein kinase superfamily. CMGC Ser/Thr protein kinase family. CDC2/CDKX subfamily.</text>
</comment>
<dbReference type="SUPFAM" id="SSF56112">
    <property type="entry name" value="Protein kinase-like (PK-like)"/>
    <property type="match status" value="1"/>
</dbReference>
<dbReference type="FunFam" id="3.30.200.20:FF:000054">
    <property type="entry name" value="Cyclin-dependent kinase 11B"/>
    <property type="match status" value="1"/>
</dbReference>
<reference evidence="16" key="1">
    <citation type="submission" date="2021-01" db="UniProtKB">
        <authorList>
            <consortium name="EnsemblMetazoa"/>
        </authorList>
    </citation>
    <scope>IDENTIFICATION</scope>
</reference>
<feature type="region of interest" description="Disordered" evidence="14">
    <location>
        <begin position="819"/>
        <end position="883"/>
    </location>
</feature>
<dbReference type="SMART" id="SM00220">
    <property type="entry name" value="S_TKc"/>
    <property type="match status" value="1"/>
</dbReference>
<dbReference type="PANTHER" id="PTHR24056:SF107">
    <property type="entry name" value="CYCLIN-DEPENDENT KINASE 11A-RELATED"/>
    <property type="match status" value="1"/>
</dbReference>
<comment type="catalytic activity">
    <reaction evidence="11">
        <text>L-threonyl-[protein] + ATP = O-phospho-L-threonyl-[protein] + ADP + H(+)</text>
        <dbReference type="Rhea" id="RHEA:46608"/>
        <dbReference type="Rhea" id="RHEA-COMP:11060"/>
        <dbReference type="Rhea" id="RHEA-COMP:11605"/>
        <dbReference type="ChEBI" id="CHEBI:15378"/>
        <dbReference type="ChEBI" id="CHEBI:30013"/>
        <dbReference type="ChEBI" id="CHEBI:30616"/>
        <dbReference type="ChEBI" id="CHEBI:61977"/>
        <dbReference type="ChEBI" id="CHEBI:456216"/>
        <dbReference type="EC" id="2.7.11.22"/>
    </reaction>
</comment>
<feature type="compositionally biased region" description="Basic and acidic residues" evidence="14">
    <location>
        <begin position="108"/>
        <end position="151"/>
    </location>
</feature>
<dbReference type="AlphaFoldDB" id="A0A7M5X8P4"/>
<feature type="compositionally biased region" description="Basic and acidic residues" evidence="14">
    <location>
        <begin position="415"/>
        <end position="444"/>
    </location>
</feature>
<evidence type="ECO:0000313" key="16">
    <source>
        <dbReference type="EnsemblMetazoa" id="CLYHEMP019115.1"/>
    </source>
</evidence>
<feature type="compositionally biased region" description="Basic and acidic residues" evidence="14">
    <location>
        <begin position="393"/>
        <end position="404"/>
    </location>
</feature>
<keyword evidence="17" id="KW-1185">Reference proteome</keyword>
<name>A0A7M5X8P4_9CNID</name>
<feature type="domain" description="Protein kinase" evidence="15">
    <location>
        <begin position="524"/>
        <end position="812"/>
    </location>
</feature>
<feature type="compositionally biased region" description="Low complexity" evidence="14">
    <location>
        <begin position="487"/>
        <end position="505"/>
    </location>
</feature>
<keyword evidence="6" id="KW-0808">Transferase</keyword>
<dbReference type="InterPro" id="IPR050108">
    <property type="entry name" value="CDK"/>
</dbReference>
<evidence type="ECO:0000256" key="2">
    <source>
        <dbReference type="ARBA" id="ARBA00006485"/>
    </source>
</evidence>
<evidence type="ECO:0000256" key="1">
    <source>
        <dbReference type="ARBA" id="ARBA00001946"/>
    </source>
</evidence>
<keyword evidence="5" id="KW-0597">Phosphoprotein</keyword>
<feature type="compositionally biased region" description="Gly residues" evidence="14">
    <location>
        <begin position="858"/>
        <end position="869"/>
    </location>
</feature>
<keyword evidence="10" id="KW-0131">Cell cycle</keyword>
<comment type="catalytic activity">
    <reaction evidence="12">
        <text>L-seryl-[protein] + ATP = O-phospho-L-seryl-[protein] + ADP + H(+)</text>
        <dbReference type="Rhea" id="RHEA:17989"/>
        <dbReference type="Rhea" id="RHEA-COMP:9863"/>
        <dbReference type="Rhea" id="RHEA-COMP:11604"/>
        <dbReference type="ChEBI" id="CHEBI:15378"/>
        <dbReference type="ChEBI" id="CHEBI:29999"/>
        <dbReference type="ChEBI" id="CHEBI:30616"/>
        <dbReference type="ChEBI" id="CHEBI:83421"/>
        <dbReference type="ChEBI" id="CHEBI:456216"/>
        <dbReference type="EC" id="2.7.11.22"/>
    </reaction>
</comment>
<keyword evidence="7" id="KW-0547">Nucleotide-binding</keyword>
<feature type="compositionally biased region" description="Basic and acidic residues" evidence="14">
    <location>
        <begin position="226"/>
        <end position="248"/>
    </location>
</feature>
<feature type="region of interest" description="Disordered" evidence="14">
    <location>
        <begin position="92"/>
        <end position="176"/>
    </location>
</feature>
<dbReference type="GeneID" id="136798733"/>
<feature type="compositionally biased region" description="Basic and acidic residues" evidence="14">
    <location>
        <begin position="202"/>
        <end position="217"/>
    </location>
</feature>
<feature type="compositionally biased region" description="Basic and acidic residues" evidence="14">
    <location>
        <begin position="260"/>
        <end position="355"/>
    </location>
</feature>
<keyword evidence="4" id="KW-0723">Serine/threonine-protein kinase</keyword>
<feature type="compositionally biased region" description="Basic and acidic residues" evidence="14">
    <location>
        <begin position="366"/>
        <end position="385"/>
    </location>
</feature>
<sequence length="883" mass="99944">MAERRVERRERDLDSTIEVLSGSSDSEDVVIVGSQKRIINLDPETPTKEDSLINRIKSLVVKKALPNKMAEDGEILSSPDVADAVEITLHADTGISSDEDLLGGDSPPKVKKDVTPPPRKEESSNKQEKSTSKSEKSSSSSRPDKREDKSSSRSSSSGSSQPPRLPTQKLVGAVREVDEDIEMDHLEILAPLQGKSKAKLSKSKEKNSPSKSKDGRTSGKISPIDTGRKRGHEDDSRRTSDNDNEDRKRASKKSSANEAEDIRKQLLMKLGRESSNKMKDERSRERDSRRERDDKNRPIKVTKDEKSSTERQKDDRLVDRQREDRTIDRNRERALKDKQSSSDRNDRRRKEEESSNQKPRSVINKDVNRDTSTKSRTENSASDRKDKKKDKKRERDEKERDKDKSNKKKKKRKHKESDSADAKGDTPTQDEVKLKKSPDAEESKKRKRVREPSYDDISSPEFKKSPPILKPDSKDATSDSEPPTPPSSVEMTPSRSPTPERSPTPVRKRTYYPAIEGCRSVEEFSWLNRIEEGTYGVVYRAKDKRTDEIVALKRLKMEKEKEGFPITSLREINTLLKAQHPNIVTVREIVVGNNMDKIYIVMDYLEHDLKSLMETMKEPFLVGEVKTLMIQLLKGVQHMHDNWILHRDIKASNLLLNHKGILKIGDFGLAREYGSPLKKYTSIVVTLWYRAPELLLGQKEYSCPIDVWSVGCVFAELLTMKPLFPGKSEIDQINKIFKELGTPNDKIWPGPPAYSELPQVKKMNIAQHPYNNLRKRFGANLTDVGFDLLNSLLTYDPSKRITAEDALKHGYFEEAPRPVHPSMFPTWPAKSELGHKTKRNASPKAPEGGGQSNALMGGNEGGFHMGGTTKGPSAKGHGFNLKF</sequence>
<dbReference type="Gene3D" id="1.10.510.10">
    <property type="entry name" value="Transferase(Phosphotransferase) domain 1"/>
    <property type="match status" value="1"/>
</dbReference>
<dbReference type="RefSeq" id="XP_066911491.1">
    <property type="nucleotide sequence ID" value="XM_067055390.1"/>
</dbReference>
<feature type="compositionally biased region" description="Basic residues" evidence="14">
    <location>
        <begin position="405"/>
        <end position="414"/>
    </location>
</feature>
<evidence type="ECO:0000256" key="7">
    <source>
        <dbReference type="ARBA" id="ARBA00022741"/>
    </source>
</evidence>
<dbReference type="GO" id="GO:0004693">
    <property type="term" value="F:cyclin-dependent protein serine/threonine kinase activity"/>
    <property type="evidence" value="ECO:0007669"/>
    <property type="project" value="UniProtKB-EC"/>
</dbReference>
<evidence type="ECO:0000256" key="9">
    <source>
        <dbReference type="ARBA" id="ARBA00022840"/>
    </source>
</evidence>
<dbReference type="OrthoDB" id="647at2759"/>
<protein>
    <recommendedName>
        <fullName evidence="3">cyclin-dependent kinase</fullName>
        <ecNumber evidence="3">2.7.11.22</ecNumber>
    </recommendedName>
    <alternativeName>
        <fullName evidence="13">Galactosyltransferase-associated protein kinase p58/GTA</fullName>
    </alternativeName>
</protein>
<dbReference type="InterPro" id="IPR000719">
    <property type="entry name" value="Prot_kinase_dom"/>
</dbReference>
<evidence type="ECO:0000256" key="14">
    <source>
        <dbReference type="SAM" id="MobiDB-lite"/>
    </source>
</evidence>
<dbReference type="CDD" id="cd07843">
    <property type="entry name" value="STKc_CDC2L1"/>
    <property type="match status" value="1"/>
</dbReference>
<evidence type="ECO:0000256" key="12">
    <source>
        <dbReference type="ARBA" id="ARBA00048367"/>
    </source>
</evidence>